<gene>
    <name evidence="2" type="ORF">KIW84_044117</name>
</gene>
<keyword evidence="1" id="KW-0472">Membrane</keyword>
<dbReference type="AlphaFoldDB" id="A0A9D4XFL0"/>
<dbReference type="Gramene" id="Psat04G0411700-T1">
    <property type="protein sequence ID" value="KAI5420206.1"/>
    <property type="gene ID" value="KIW84_044117"/>
</dbReference>
<comment type="caution">
    <text evidence="2">The sequence shown here is derived from an EMBL/GenBank/DDBJ whole genome shotgun (WGS) entry which is preliminary data.</text>
</comment>
<dbReference type="Proteomes" id="UP001058974">
    <property type="component" value="Chromosome 4"/>
</dbReference>
<evidence type="ECO:0000313" key="2">
    <source>
        <dbReference type="EMBL" id="KAI5420206.1"/>
    </source>
</evidence>
<keyword evidence="1" id="KW-1133">Transmembrane helix</keyword>
<organism evidence="2 3">
    <name type="scientific">Pisum sativum</name>
    <name type="common">Garden pea</name>
    <name type="synonym">Lathyrus oleraceus</name>
    <dbReference type="NCBI Taxonomy" id="3888"/>
    <lineage>
        <taxon>Eukaryota</taxon>
        <taxon>Viridiplantae</taxon>
        <taxon>Streptophyta</taxon>
        <taxon>Embryophyta</taxon>
        <taxon>Tracheophyta</taxon>
        <taxon>Spermatophyta</taxon>
        <taxon>Magnoliopsida</taxon>
        <taxon>eudicotyledons</taxon>
        <taxon>Gunneridae</taxon>
        <taxon>Pentapetalae</taxon>
        <taxon>rosids</taxon>
        <taxon>fabids</taxon>
        <taxon>Fabales</taxon>
        <taxon>Fabaceae</taxon>
        <taxon>Papilionoideae</taxon>
        <taxon>50 kb inversion clade</taxon>
        <taxon>NPAAA clade</taxon>
        <taxon>Hologalegina</taxon>
        <taxon>IRL clade</taxon>
        <taxon>Fabeae</taxon>
        <taxon>Lathyrus</taxon>
    </lineage>
</organism>
<dbReference type="EMBL" id="JAMSHJ010000004">
    <property type="protein sequence ID" value="KAI5420206.1"/>
    <property type="molecule type" value="Genomic_DNA"/>
</dbReference>
<keyword evidence="1" id="KW-0812">Transmembrane</keyword>
<evidence type="ECO:0000256" key="1">
    <source>
        <dbReference type="SAM" id="Phobius"/>
    </source>
</evidence>
<accession>A0A9D4XFL0</accession>
<feature type="transmembrane region" description="Helical" evidence="1">
    <location>
        <begin position="87"/>
        <end position="110"/>
    </location>
</feature>
<keyword evidence="3" id="KW-1185">Reference proteome</keyword>
<proteinExistence type="predicted"/>
<protein>
    <submittedName>
        <fullName evidence="2">Uncharacterized protein</fullName>
    </submittedName>
</protein>
<name>A0A9D4XFL0_PEA</name>
<evidence type="ECO:0000313" key="3">
    <source>
        <dbReference type="Proteomes" id="UP001058974"/>
    </source>
</evidence>
<sequence>MRLRFSASERRRPDQFTVLVRNLPPDMDESIWKRPFKETNYLGLMDFLGVKVDAIDHYTALIEQLNKLENFRRDVCSLSGEKLKFCCILPLPFGAGILIMLLRFSAFGAAI</sequence>
<reference evidence="2 3" key="1">
    <citation type="journal article" date="2022" name="Nat. Genet.">
        <title>Improved pea reference genome and pan-genome highlight genomic features and evolutionary characteristics.</title>
        <authorList>
            <person name="Yang T."/>
            <person name="Liu R."/>
            <person name="Luo Y."/>
            <person name="Hu S."/>
            <person name="Wang D."/>
            <person name="Wang C."/>
            <person name="Pandey M.K."/>
            <person name="Ge S."/>
            <person name="Xu Q."/>
            <person name="Li N."/>
            <person name="Li G."/>
            <person name="Huang Y."/>
            <person name="Saxena R.K."/>
            <person name="Ji Y."/>
            <person name="Li M."/>
            <person name="Yan X."/>
            <person name="He Y."/>
            <person name="Liu Y."/>
            <person name="Wang X."/>
            <person name="Xiang C."/>
            <person name="Varshney R.K."/>
            <person name="Ding H."/>
            <person name="Gao S."/>
            <person name="Zong X."/>
        </authorList>
    </citation>
    <scope>NUCLEOTIDE SEQUENCE [LARGE SCALE GENOMIC DNA]</scope>
    <source>
        <strain evidence="2 3">cv. Zhongwan 6</strain>
    </source>
</reference>